<evidence type="ECO:0000256" key="3">
    <source>
        <dbReference type="ARBA" id="ARBA00022490"/>
    </source>
</evidence>
<keyword evidence="3" id="KW-0963">Cytoplasm</keyword>
<dbReference type="GO" id="GO:0006281">
    <property type="term" value="P:DNA repair"/>
    <property type="evidence" value="ECO:0007669"/>
    <property type="project" value="UniProtKB-KW"/>
</dbReference>
<evidence type="ECO:0000313" key="22">
    <source>
        <dbReference type="Proteomes" id="UP001151699"/>
    </source>
</evidence>
<keyword evidence="14" id="KW-0520">NAD</keyword>
<dbReference type="Gene3D" id="3.30.470.30">
    <property type="entry name" value="DNA ligase/mRNA capping enzyme"/>
    <property type="match status" value="1"/>
</dbReference>
<dbReference type="PROSITE" id="PS50172">
    <property type="entry name" value="BRCT"/>
    <property type="match status" value="1"/>
</dbReference>
<keyword evidence="15" id="KW-0234">DNA repair</keyword>
<dbReference type="SUPFAM" id="SSF102114">
    <property type="entry name" value="Radical SAM enzymes"/>
    <property type="match status" value="1"/>
</dbReference>
<dbReference type="GO" id="GO:0016992">
    <property type="term" value="F:lipoate synthase activity"/>
    <property type="evidence" value="ECO:0007669"/>
    <property type="project" value="UniProtKB-UniRule"/>
</dbReference>
<name>A0A9Q0N8B9_9DIPT</name>
<gene>
    <name evidence="21" type="primary">ligA_0</name>
    <name evidence="21" type="ORF">Bhyg_00364</name>
</gene>
<feature type="binding site" evidence="18">
    <location>
        <position position="66"/>
    </location>
    <ligand>
        <name>[4Fe-4S] cluster</name>
        <dbReference type="ChEBI" id="CHEBI:49883"/>
        <label>2</label>
        <note>4Fe-4S-S-AdoMet</note>
    </ligand>
</feature>
<dbReference type="GO" id="GO:0003911">
    <property type="term" value="F:DNA ligase (NAD+) activity"/>
    <property type="evidence" value="ECO:0007669"/>
    <property type="project" value="UniProtKB-EC"/>
</dbReference>
<dbReference type="InterPro" id="IPR013840">
    <property type="entry name" value="DNAligase_N"/>
</dbReference>
<dbReference type="SMART" id="SM00292">
    <property type="entry name" value="BRCT"/>
    <property type="match status" value="1"/>
</dbReference>
<organism evidence="21 22">
    <name type="scientific">Pseudolycoriella hygida</name>
    <dbReference type="NCBI Taxonomy" id="35572"/>
    <lineage>
        <taxon>Eukaryota</taxon>
        <taxon>Metazoa</taxon>
        <taxon>Ecdysozoa</taxon>
        <taxon>Arthropoda</taxon>
        <taxon>Hexapoda</taxon>
        <taxon>Insecta</taxon>
        <taxon>Pterygota</taxon>
        <taxon>Neoptera</taxon>
        <taxon>Endopterygota</taxon>
        <taxon>Diptera</taxon>
        <taxon>Nematocera</taxon>
        <taxon>Sciaroidea</taxon>
        <taxon>Sciaridae</taxon>
        <taxon>Pseudolycoriella</taxon>
    </lineage>
</organism>
<evidence type="ECO:0000313" key="21">
    <source>
        <dbReference type="EMBL" id="KAJ6645162.1"/>
    </source>
</evidence>
<dbReference type="AlphaFoldDB" id="A0A9Q0N8B9"/>
<evidence type="ECO:0000256" key="10">
    <source>
        <dbReference type="ARBA" id="ARBA00022833"/>
    </source>
</evidence>
<dbReference type="NCBIfam" id="NF004019">
    <property type="entry name" value="PRK05481.1"/>
    <property type="match status" value="1"/>
</dbReference>
<dbReference type="Gene3D" id="3.20.20.70">
    <property type="entry name" value="Aldolase class I"/>
    <property type="match status" value="1"/>
</dbReference>
<dbReference type="GO" id="GO:0009249">
    <property type="term" value="P:protein lipoylation"/>
    <property type="evidence" value="ECO:0007669"/>
    <property type="project" value="UniProtKB-UniRule"/>
</dbReference>
<dbReference type="InterPro" id="IPR036420">
    <property type="entry name" value="BRCT_dom_sf"/>
</dbReference>
<dbReference type="InterPro" id="IPR004149">
    <property type="entry name" value="Znf_DNAligase_C4"/>
</dbReference>
<dbReference type="FunFam" id="2.40.50.140:FF:000012">
    <property type="entry name" value="DNA ligase"/>
    <property type="match status" value="1"/>
</dbReference>
<keyword evidence="2 18" id="KW-0004">4Fe-4S</keyword>
<dbReference type="InterPro" id="IPR010994">
    <property type="entry name" value="RuvA_2-like"/>
</dbReference>
<dbReference type="CDD" id="cd01335">
    <property type="entry name" value="Radical_SAM"/>
    <property type="match status" value="1"/>
</dbReference>
<dbReference type="PROSITE" id="PS01055">
    <property type="entry name" value="DNA_LIGASE_N1"/>
    <property type="match status" value="1"/>
</dbReference>
<dbReference type="SMART" id="SM00532">
    <property type="entry name" value="LIGANc"/>
    <property type="match status" value="1"/>
</dbReference>
<dbReference type="Pfam" id="PF03119">
    <property type="entry name" value="DNA_ligase_ZBD"/>
    <property type="match status" value="1"/>
</dbReference>
<dbReference type="InterPro" id="IPR004150">
    <property type="entry name" value="NAD_DNA_ligase_OB"/>
</dbReference>
<dbReference type="Gene3D" id="1.10.287.610">
    <property type="entry name" value="Helix hairpin bin"/>
    <property type="match status" value="1"/>
</dbReference>
<dbReference type="InterPro" id="IPR013839">
    <property type="entry name" value="DNAligase_adenylation"/>
</dbReference>
<evidence type="ECO:0000256" key="11">
    <source>
        <dbReference type="ARBA" id="ARBA00022842"/>
    </source>
</evidence>
<comment type="catalytic activity">
    <reaction evidence="17 18">
        <text>[[Fe-S] cluster scaffold protein carrying a second [4Fe-4S](2+) cluster] + N(6)-octanoyl-L-lysyl-[protein] + 2 oxidized [2Fe-2S]-[ferredoxin] + 2 S-adenosyl-L-methionine + 4 H(+) = [[Fe-S] cluster scaffold protein] + N(6)-[(R)-dihydrolipoyl]-L-lysyl-[protein] + 4 Fe(3+) + 2 hydrogen sulfide + 2 5'-deoxyadenosine + 2 L-methionine + 2 reduced [2Fe-2S]-[ferredoxin]</text>
        <dbReference type="Rhea" id="RHEA:16585"/>
        <dbReference type="Rhea" id="RHEA-COMP:9928"/>
        <dbReference type="Rhea" id="RHEA-COMP:10000"/>
        <dbReference type="Rhea" id="RHEA-COMP:10001"/>
        <dbReference type="Rhea" id="RHEA-COMP:10475"/>
        <dbReference type="Rhea" id="RHEA-COMP:14568"/>
        <dbReference type="Rhea" id="RHEA-COMP:14569"/>
        <dbReference type="ChEBI" id="CHEBI:15378"/>
        <dbReference type="ChEBI" id="CHEBI:17319"/>
        <dbReference type="ChEBI" id="CHEBI:29034"/>
        <dbReference type="ChEBI" id="CHEBI:29919"/>
        <dbReference type="ChEBI" id="CHEBI:33722"/>
        <dbReference type="ChEBI" id="CHEBI:33737"/>
        <dbReference type="ChEBI" id="CHEBI:33738"/>
        <dbReference type="ChEBI" id="CHEBI:57844"/>
        <dbReference type="ChEBI" id="CHEBI:59789"/>
        <dbReference type="ChEBI" id="CHEBI:78809"/>
        <dbReference type="ChEBI" id="CHEBI:83100"/>
        <dbReference type="EC" id="2.8.1.8"/>
    </reaction>
</comment>
<dbReference type="CDD" id="cd17748">
    <property type="entry name" value="BRCT_DNA_ligase_like"/>
    <property type="match status" value="1"/>
</dbReference>
<keyword evidence="11" id="KW-0460">Magnesium</keyword>
<dbReference type="Pfam" id="PF00533">
    <property type="entry name" value="BRCT"/>
    <property type="match status" value="1"/>
</dbReference>
<dbReference type="InterPro" id="IPR006638">
    <property type="entry name" value="Elp3/MiaA/NifB-like_rSAM"/>
</dbReference>
<keyword evidence="8 18" id="KW-0479">Metal-binding</keyword>
<dbReference type="InterPro" id="IPR012340">
    <property type="entry name" value="NA-bd_OB-fold"/>
</dbReference>
<evidence type="ECO:0000256" key="13">
    <source>
        <dbReference type="ARBA" id="ARBA00023014"/>
    </source>
</evidence>
<dbReference type="SUPFAM" id="SSF47781">
    <property type="entry name" value="RuvA domain 2-like"/>
    <property type="match status" value="1"/>
</dbReference>
<dbReference type="InterPro" id="IPR041663">
    <property type="entry name" value="DisA/LigA_HHH"/>
</dbReference>
<evidence type="ECO:0000256" key="8">
    <source>
        <dbReference type="ARBA" id="ARBA00022723"/>
    </source>
</evidence>
<evidence type="ECO:0000259" key="20">
    <source>
        <dbReference type="PROSITE" id="PS51918"/>
    </source>
</evidence>
<dbReference type="NCBIfam" id="NF005932">
    <property type="entry name" value="PRK07956.1"/>
    <property type="match status" value="1"/>
</dbReference>
<dbReference type="SFLD" id="SFLDG01058">
    <property type="entry name" value="lipoyl_synthase_like"/>
    <property type="match status" value="1"/>
</dbReference>
<evidence type="ECO:0000256" key="12">
    <source>
        <dbReference type="ARBA" id="ARBA00023004"/>
    </source>
</evidence>
<dbReference type="GO" id="GO:0046872">
    <property type="term" value="F:metal ion binding"/>
    <property type="evidence" value="ECO:0007669"/>
    <property type="project" value="UniProtKB-KW"/>
</dbReference>
<feature type="binding site" evidence="18">
    <location>
        <position position="36"/>
    </location>
    <ligand>
        <name>[4Fe-4S] cluster</name>
        <dbReference type="ChEBI" id="CHEBI:49883"/>
        <label>1</label>
    </ligand>
</feature>
<evidence type="ECO:0000256" key="5">
    <source>
        <dbReference type="ARBA" id="ARBA00022679"/>
    </source>
</evidence>
<comment type="cofactor">
    <cofactor evidence="1">
        <name>Mg(2+)</name>
        <dbReference type="ChEBI" id="CHEBI:18420"/>
    </cofactor>
</comment>
<comment type="cofactor">
    <cofactor evidence="18">
        <name>[4Fe-4S] cluster</name>
        <dbReference type="ChEBI" id="CHEBI:49883"/>
    </cofactor>
    <text evidence="18">Binds 2 [4Fe-4S] clusters per subunit. One cluster is coordinated with 3 cysteines and an exchangeable S-adenosyl-L-methionine.</text>
</comment>
<dbReference type="PANTHER" id="PTHR10949:SF0">
    <property type="entry name" value="LIPOYL SYNTHASE, MITOCHONDRIAL"/>
    <property type="match status" value="1"/>
</dbReference>
<dbReference type="GO" id="GO:0006260">
    <property type="term" value="P:DNA replication"/>
    <property type="evidence" value="ECO:0007669"/>
    <property type="project" value="UniProtKB-KW"/>
</dbReference>
<keyword evidence="18" id="KW-0496">Mitochondrion</keyword>
<proteinExistence type="inferred from homology"/>
<dbReference type="SMART" id="SM00729">
    <property type="entry name" value="Elp3"/>
    <property type="match status" value="1"/>
</dbReference>
<evidence type="ECO:0000256" key="1">
    <source>
        <dbReference type="ARBA" id="ARBA00001946"/>
    </source>
</evidence>
<evidence type="ECO:0000256" key="7">
    <source>
        <dbReference type="ARBA" id="ARBA00022705"/>
    </source>
</evidence>
<comment type="similarity">
    <text evidence="18">Belongs to the radical SAM superfamily. Lipoyl synthase family.</text>
</comment>
<feature type="domain" description="BRCT" evidence="19">
    <location>
        <begin position="940"/>
        <end position="1010"/>
    </location>
</feature>
<dbReference type="NCBIfam" id="TIGR00575">
    <property type="entry name" value="dnlj"/>
    <property type="match status" value="1"/>
</dbReference>
<dbReference type="FunFam" id="3.20.20.70:FF:000040">
    <property type="entry name" value="Lipoyl synthase"/>
    <property type="match status" value="1"/>
</dbReference>
<keyword evidence="6 18" id="KW-0949">S-adenosyl-L-methionine</keyword>
<feature type="binding site" evidence="18">
    <location>
        <position position="62"/>
    </location>
    <ligand>
        <name>[4Fe-4S] cluster</name>
        <dbReference type="ChEBI" id="CHEBI:49883"/>
        <label>2</label>
        <note>4Fe-4S-S-AdoMet</note>
    </ligand>
</feature>
<comment type="catalytic activity">
    <reaction evidence="16">
        <text>NAD(+) + (deoxyribonucleotide)n-3'-hydroxyl + 5'-phospho-(deoxyribonucleotide)m = (deoxyribonucleotide)n+m + AMP + beta-nicotinamide D-nucleotide.</text>
        <dbReference type="EC" id="6.5.1.2"/>
    </reaction>
</comment>
<dbReference type="Gene3D" id="3.40.50.10190">
    <property type="entry name" value="BRCT domain"/>
    <property type="match status" value="1"/>
</dbReference>
<protein>
    <recommendedName>
        <fullName evidence="18">Lipoyl synthase, mitochondrial</fullName>
        <ecNumber evidence="18">2.8.1.8</ecNumber>
    </recommendedName>
    <alternativeName>
        <fullName evidence="18">Lipoate synthase</fullName>
        <shortName evidence="18">LS</shortName>
        <shortName evidence="18">Lip-syn</shortName>
    </alternativeName>
    <alternativeName>
        <fullName evidence="18">Lipoic acid synthase</fullName>
    </alternativeName>
</protein>
<keyword evidence="13 18" id="KW-0411">Iron-sulfur</keyword>
<reference evidence="21" key="1">
    <citation type="submission" date="2022-07" db="EMBL/GenBank/DDBJ databases">
        <authorList>
            <person name="Trinca V."/>
            <person name="Uliana J.V.C."/>
            <person name="Torres T.T."/>
            <person name="Ward R.J."/>
            <person name="Monesi N."/>
        </authorList>
    </citation>
    <scope>NUCLEOTIDE SEQUENCE</scope>
    <source>
        <strain evidence="21">HSMRA1968</strain>
        <tissue evidence="21">Whole embryos</tissue>
    </source>
</reference>
<dbReference type="PROSITE" id="PS51918">
    <property type="entry name" value="RADICAL_SAM"/>
    <property type="match status" value="1"/>
</dbReference>
<dbReference type="InterPro" id="IPR058240">
    <property type="entry name" value="rSAM_sf"/>
</dbReference>
<dbReference type="Pfam" id="PF01653">
    <property type="entry name" value="DNA_ligase_aden"/>
    <property type="match status" value="2"/>
</dbReference>
<dbReference type="InterPro" id="IPR013785">
    <property type="entry name" value="Aldolase_TIM"/>
</dbReference>
<evidence type="ECO:0000256" key="9">
    <source>
        <dbReference type="ARBA" id="ARBA00022763"/>
    </source>
</evidence>
<dbReference type="Pfam" id="PF12826">
    <property type="entry name" value="HHH_2"/>
    <property type="match status" value="1"/>
</dbReference>
<comment type="caution">
    <text evidence="21">The sequence shown here is derived from an EMBL/GenBank/DDBJ whole genome shotgun (WGS) entry which is preliminary data.</text>
</comment>
<dbReference type="SUPFAM" id="SSF56091">
    <property type="entry name" value="DNA ligase/mRNA capping enzyme, catalytic domain"/>
    <property type="match status" value="1"/>
</dbReference>
<dbReference type="Pfam" id="PF04055">
    <property type="entry name" value="Radical_SAM"/>
    <property type="match status" value="1"/>
</dbReference>
<evidence type="ECO:0000256" key="18">
    <source>
        <dbReference type="HAMAP-Rule" id="MF_03123"/>
    </source>
</evidence>
<dbReference type="Proteomes" id="UP001151699">
    <property type="component" value="Chromosome A"/>
</dbReference>
<dbReference type="OrthoDB" id="19145at2759"/>
<dbReference type="NCBIfam" id="NF009544">
    <property type="entry name" value="PRK12928.1"/>
    <property type="match status" value="1"/>
</dbReference>
<dbReference type="Gene3D" id="2.40.50.140">
    <property type="entry name" value="Nucleic acid-binding proteins"/>
    <property type="match status" value="1"/>
</dbReference>
<keyword evidence="7" id="KW-0235">DNA replication</keyword>
<dbReference type="InterPro" id="IPR018239">
    <property type="entry name" value="DNA_ligase_AS"/>
</dbReference>
<dbReference type="Pfam" id="PF03120">
    <property type="entry name" value="OB_DNA_ligase"/>
    <property type="match status" value="1"/>
</dbReference>
<dbReference type="SFLD" id="SFLDF00271">
    <property type="entry name" value="lipoyl_synthase"/>
    <property type="match status" value="1"/>
</dbReference>
<comment type="function">
    <text evidence="18">Catalyzes the radical-mediated insertion of two sulfur atoms into the C-6 and C-8 positions of the octanoyl moiety bound to the lipoyl domains of lipoate-dependent enzymes, thereby converting the octanoylated domains into lipoylated derivatives.</text>
</comment>
<dbReference type="PANTHER" id="PTHR10949">
    <property type="entry name" value="LIPOYL SYNTHASE"/>
    <property type="match status" value="1"/>
</dbReference>
<evidence type="ECO:0000256" key="16">
    <source>
        <dbReference type="ARBA" id="ARBA00034005"/>
    </source>
</evidence>
<evidence type="ECO:0000256" key="4">
    <source>
        <dbReference type="ARBA" id="ARBA00022598"/>
    </source>
</evidence>
<dbReference type="EMBL" id="WJQU01000001">
    <property type="protein sequence ID" value="KAJ6645162.1"/>
    <property type="molecule type" value="Genomic_DNA"/>
</dbReference>
<accession>A0A9Q0N8B9</accession>
<dbReference type="InterPro" id="IPR001679">
    <property type="entry name" value="DNA_ligase"/>
</dbReference>
<dbReference type="SUPFAM" id="SSF50249">
    <property type="entry name" value="Nucleic acid-binding proteins"/>
    <property type="match status" value="1"/>
</dbReference>
<keyword evidence="12 18" id="KW-0408">Iron</keyword>
<feature type="binding site" evidence="18">
    <location>
        <position position="275"/>
    </location>
    <ligand>
        <name>[4Fe-4S] cluster</name>
        <dbReference type="ChEBI" id="CHEBI:49883"/>
        <label>1</label>
    </ligand>
</feature>
<keyword evidence="22" id="KW-1185">Reference proteome</keyword>
<keyword evidence="5 18" id="KW-0808">Transferase</keyword>
<dbReference type="InterPro" id="IPR007197">
    <property type="entry name" value="rSAM"/>
</dbReference>
<feature type="domain" description="Radical SAM core" evidence="20">
    <location>
        <begin position="48"/>
        <end position="264"/>
    </location>
</feature>
<evidence type="ECO:0000259" key="19">
    <source>
        <dbReference type="PROSITE" id="PS50172"/>
    </source>
</evidence>
<comment type="pathway">
    <text evidence="18">Protein modification; protein lipoylation via endogenous pathway; protein N(6)-(lipoyl)lysine from octanoyl-[acyl-carrier-protein]: step 2/2.</text>
</comment>
<sequence length="1019" mass="114622">MPTIKRPDWIKVKAPNSYQYHETRQIIESLKLNTVCQEAACPNIGECWAKKHATVMILGSVCTRACRFCNVQTGRPDLLDPHEPQRLAQAVMKLGLEHVVITSVDRDDLDDGGAEHFANCIKEIRLASPHTTIEVLTPDFLKKDGAADIVVSAKPDVYNHNVETVPSLYKTIRPGARYYNSLSLLHNVKKLDPEIFTKSGMMVGLGESSDEIMQVMDDLREAKVDFLTIGQYLQPTKNHAAVARYVSPEEFKYFERIAKVKGFSMVSASPLTRSSYHAGDDFQKLKDNIKSKNYIANLEAKDLLKQLANKIEEYNKAYHQEDAPLISDAEYDQLFNLNLELEKKFPHLTLTNSPTRQIGSSAAEKFSKVTHINPMFSLSNAFDDEDVSEFINRIKNFLRLDNFPSIFCEPKIDGLSFSATYEDGILTKAATRGDGFIGEDITENIKTIKNFPHTIYSNDLENWNVKQGVSVLGVVNLREHANTPKFYGGNSSKQKSIVAVPAILEVRGEVYINKQDFLLLNQAQELSKKDKFANPRNAAAGSLRQLDPNVTASRPLRYFVYAVGSVSSKIADRQDALLDKLKELGFIVNNIGKLAYSEDDMKSFYEYLNLSREELPYEIDGIVYKLNDFALQQRMGFIARSPRFAIAHKFPAIIGQTKLINITLQVGRTGVLTPVAELEPLSIGGVRVSRATLHNYQEIIRKDIRINDYVFLQRAGDVIPQITAVDVTRRSSESQKIDMPKLCPSCGSQLHYNQETIIIRCDNGLNCPAQNYERICHFASKNALDIDSLGKKQIEFLLEKSLIENPVDIFYLQNNNEKSLVKLENMVGWGRKSVENLLVNIEKAKTVSLNRFIYSLGIRHIGEQTAKLLAREFQNYSNFIAAMESLLKGDQQIYQRLNDLEGIGDKILLDIIDFFDIKENLQIIQQLSKILNIQDYNQQTTKTVLTGKIVVFTGSLLTLSRAEAKSQAEKLGAKVVSSVSPTTDLVVAGSDAGSKLKKAKELGIKIIDEDKWQELVHIL</sequence>
<evidence type="ECO:0000256" key="17">
    <source>
        <dbReference type="ARBA" id="ARBA00047326"/>
    </source>
</evidence>
<evidence type="ECO:0000256" key="15">
    <source>
        <dbReference type="ARBA" id="ARBA00023204"/>
    </source>
</evidence>
<dbReference type="GO" id="GO:0051539">
    <property type="term" value="F:4 iron, 4 sulfur cluster binding"/>
    <property type="evidence" value="ECO:0007669"/>
    <property type="project" value="UniProtKB-UniRule"/>
</dbReference>
<comment type="subcellular location">
    <subcellularLocation>
        <location evidence="18">Mitochondrion</location>
    </subcellularLocation>
</comment>
<dbReference type="HAMAP" id="MF_01588">
    <property type="entry name" value="DNA_ligase_A"/>
    <property type="match status" value="1"/>
</dbReference>
<dbReference type="InterPro" id="IPR003698">
    <property type="entry name" value="Lipoyl_synth"/>
</dbReference>
<dbReference type="Gene3D" id="6.20.10.30">
    <property type="match status" value="1"/>
</dbReference>
<evidence type="ECO:0000256" key="2">
    <source>
        <dbReference type="ARBA" id="ARBA00022485"/>
    </source>
</evidence>
<feature type="binding site" evidence="18">
    <location>
        <position position="41"/>
    </location>
    <ligand>
        <name>[4Fe-4S] cluster</name>
        <dbReference type="ChEBI" id="CHEBI:49883"/>
        <label>1</label>
    </ligand>
</feature>
<keyword evidence="9" id="KW-0227">DNA damage</keyword>
<dbReference type="SUPFAM" id="SSF52113">
    <property type="entry name" value="BRCT domain"/>
    <property type="match status" value="1"/>
</dbReference>
<dbReference type="SFLD" id="SFLDS00029">
    <property type="entry name" value="Radical_SAM"/>
    <property type="match status" value="1"/>
</dbReference>
<dbReference type="InterPro" id="IPR001357">
    <property type="entry name" value="BRCT_dom"/>
</dbReference>
<keyword evidence="10" id="KW-0862">Zinc</keyword>
<keyword evidence="4 21" id="KW-0436">Ligase</keyword>
<dbReference type="HAMAP" id="MF_00206">
    <property type="entry name" value="Lipoyl_synth"/>
    <property type="match status" value="1"/>
</dbReference>
<dbReference type="NCBIfam" id="TIGR00510">
    <property type="entry name" value="lipA"/>
    <property type="match status" value="1"/>
</dbReference>
<feature type="binding site" evidence="18">
    <location>
        <position position="69"/>
    </location>
    <ligand>
        <name>[4Fe-4S] cluster</name>
        <dbReference type="ChEBI" id="CHEBI:49883"/>
        <label>2</label>
        <note>4Fe-4S-S-AdoMet</note>
    </ligand>
</feature>
<evidence type="ECO:0000256" key="6">
    <source>
        <dbReference type="ARBA" id="ARBA00022691"/>
    </source>
</evidence>
<dbReference type="CDD" id="cd00114">
    <property type="entry name" value="LIGANc"/>
    <property type="match status" value="1"/>
</dbReference>
<feature type="binding site" evidence="18">
    <location>
        <position position="47"/>
    </location>
    <ligand>
        <name>[4Fe-4S] cluster</name>
        <dbReference type="ChEBI" id="CHEBI:49883"/>
        <label>1</label>
    </ligand>
</feature>
<dbReference type="GO" id="GO:0005739">
    <property type="term" value="C:mitochondrion"/>
    <property type="evidence" value="ECO:0007669"/>
    <property type="project" value="UniProtKB-SubCell"/>
</dbReference>
<evidence type="ECO:0000256" key="14">
    <source>
        <dbReference type="ARBA" id="ARBA00023027"/>
    </source>
</evidence>
<dbReference type="Gene3D" id="1.10.150.20">
    <property type="entry name" value="5' to 3' exonuclease, C-terminal subdomain"/>
    <property type="match status" value="2"/>
</dbReference>
<dbReference type="EC" id="2.8.1.8" evidence="18"/>